<comment type="caution">
    <text evidence="1">The sequence shown here is derived from an EMBL/GenBank/DDBJ whole genome shotgun (WGS) entry which is preliminary data.</text>
</comment>
<organism evidence="1 2">
    <name type="scientific">Thelephora ganbajun</name>
    <name type="common">Ganba fungus</name>
    <dbReference type="NCBI Taxonomy" id="370292"/>
    <lineage>
        <taxon>Eukaryota</taxon>
        <taxon>Fungi</taxon>
        <taxon>Dikarya</taxon>
        <taxon>Basidiomycota</taxon>
        <taxon>Agaricomycotina</taxon>
        <taxon>Agaricomycetes</taxon>
        <taxon>Thelephorales</taxon>
        <taxon>Thelephoraceae</taxon>
        <taxon>Thelephora</taxon>
    </lineage>
</organism>
<reference evidence="1" key="1">
    <citation type="submission" date="2019-10" db="EMBL/GenBank/DDBJ databases">
        <authorList>
            <consortium name="DOE Joint Genome Institute"/>
            <person name="Kuo A."/>
            <person name="Miyauchi S."/>
            <person name="Kiss E."/>
            <person name="Drula E."/>
            <person name="Kohler A."/>
            <person name="Sanchez-Garcia M."/>
            <person name="Andreopoulos B."/>
            <person name="Barry K.W."/>
            <person name="Bonito G."/>
            <person name="Buee M."/>
            <person name="Carver A."/>
            <person name="Chen C."/>
            <person name="Cichocki N."/>
            <person name="Clum A."/>
            <person name="Culley D."/>
            <person name="Crous P.W."/>
            <person name="Fauchery L."/>
            <person name="Girlanda M."/>
            <person name="Hayes R."/>
            <person name="Keri Z."/>
            <person name="Labutti K."/>
            <person name="Lipzen A."/>
            <person name="Lombard V."/>
            <person name="Magnuson J."/>
            <person name="Maillard F."/>
            <person name="Morin E."/>
            <person name="Murat C."/>
            <person name="Nolan M."/>
            <person name="Ohm R."/>
            <person name="Pangilinan J."/>
            <person name="Pereira M."/>
            <person name="Perotto S."/>
            <person name="Peter M."/>
            <person name="Riley R."/>
            <person name="Sitrit Y."/>
            <person name="Stielow B."/>
            <person name="Szollosi G."/>
            <person name="Zifcakova L."/>
            <person name="Stursova M."/>
            <person name="Spatafora J.W."/>
            <person name="Tedersoo L."/>
            <person name="Vaario L.-M."/>
            <person name="Yamada A."/>
            <person name="Yan M."/>
            <person name="Wang P."/>
            <person name="Xu J."/>
            <person name="Bruns T."/>
            <person name="Baldrian P."/>
            <person name="Vilgalys R."/>
            <person name="Henrissat B."/>
            <person name="Grigoriev I.V."/>
            <person name="Hibbett D."/>
            <person name="Nagy L.G."/>
            <person name="Martin F.M."/>
        </authorList>
    </citation>
    <scope>NUCLEOTIDE SEQUENCE</scope>
    <source>
        <strain evidence="1">P2</strain>
    </source>
</reference>
<dbReference type="EMBL" id="MU117964">
    <property type="protein sequence ID" value="KAF9653375.1"/>
    <property type="molecule type" value="Genomic_DNA"/>
</dbReference>
<evidence type="ECO:0000313" key="1">
    <source>
        <dbReference type="EMBL" id="KAF9653375.1"/>
    </source>
</evidence>
<evidence type="ECO:0000313" key="2">
    <source>
        <dbReference type="Proteomes" id="UP000886501"/>
    </source>
</evidence>
<gene>
    <name evidence="1" type="ORF">BDM02DRAFT_3265592</name>
</gene>
<dbReference type="Proteomes" id="UP000886501">
    <property type="component" value="Unassembled WGS sequence"/>
</dbReference>
<protein>
    <submittedName>
        <fullName evidence="1">Vacuolar sorting protein</fullName>
    </submittedName>
</protein>
<name>A0ACB6ZU43_THEGA</name>
<keyword evidence="2" id="KW-1185">Reference proteome</keyword>
<accession>A0ACB6ZU43</accession>
<proteinExistence type="predicted"/>
<sequence>MSHEQQGRKSSPRQSYSGKAKDFIDLHDQVQERFRSPPSPIPNPQADVGSHQTGLNLLDSLESFLSTFQRDLGAVSGQISDLQDRSKQLDSKLKSRRKIERPLSSLITDICLPPSLITTILDTDVSDAWIPSIGELEQHLDTLQARGRVKAAKDMVELMAQVQLVVCSPQAFSQSSSPHSPPNKATGKIRAFFMAILKPIKSSMTTNMQVIQTSVLLKYRPLYTFLQRRAPNVALEFQKSYIAAARVYYETGFRRYTRSLSWIKARTVEKSESLVSSEATPPFDLSRLEHARIDGPGIALAYMGDNNNYKAPLESLLRSALLVLMDNTTAEYTFVTTFFPPDASSVPVRKEAPMSPSIVHESLSPVVPDDESGIPAGTLSATTSTSLATPVTVDTNSNPAPIYSLARGATPQPNLPMQLSKEDQVAFNSVWKQITDPAVEYTQTFVKSCMEPIPPIIPLLTMIRLTEDVVNETQRRGCAPLETVLFTIRLQMWPAFQKAVSEHVEQLKKYADGVSSSGSIGGFFGRGVSTTDASVVTICKRYVTIFEAFVTLTAQEEETMIFSNLLRLRQELSKLILKHTEKIEDPVARSTTQGRFYELLLNGLSNGSRPSAHPKTQTEIAYWREREEELRRRMASTNRGRK</sequence>
<reference evidence="1" key="2">
    <citation type="journal article" date="2020" name="Nat. Commun.">
        <title>Large-scale genome sequencing of mycorrhizal fungi provides insights into the early evolution of symbiotic traits.</title>
        <authorList>
            <person name="Miyauchi S."/>
            <person name="Kiss E."/>
            <person name="Kuo A."/>
            <person name="Drula E."/>
            <person name="Kohler A."/>
            <person name="Sanchez-Garcia M."/>
            <person name="Morin E."/>
            <person name="Andreopoulos B."/>
            <person name="Barry K.W."/>
            <person name="Bonito G."/>
            <person name="Buee M."/>
            <person name="Carver A."/>
            <person name="Chen C."/>
            <person name="Cichocki N."/>
            <person name="Clum A."/>
            <person name="Culley D."/>
            <person name="Crous P.W."/>
            <person name="Fauchery L."/>
            <person name="Girlanda M."/>
            <person name="Hayes R.D."/>
            <person name="Keri Z."/>
            <person name="LaButti K."/>
            <person name="Lipzen A."/>
            <person name="Lombard V."/>
            <person name="Magnuson J."/>
            <person name="Maillard F."/>
            <person name="Murat C."/>
            <person name="Nolan M."/>
            <person name="Ohm R.A."/>
            <person name="Pangilinan J."/>
            <person name="Pereira M.F."/>
            <person name="Perotto S."/>
            <person name="Peter M."/>
            <person name="Pfister S."/>
            <person name="Riley R."/>
            <person name="Sitrit Y."/>
            <person name="Stielow J.B."/>
            <person name="Szollosi G."/>
            <person name="Zifcakova L."/>
            <person name="Stursova M."/>
            <person name="Spatafora J.W."/>
            <person name="Tedersoo L."/>
            <person name="Vaario L.M."/>
            <person name="Yamada A."/>
            <person name="Yan M."/>
            <person name="Wang P."/>
            <person name="Xu J."/>
            <person name="Bruns T."/>
            <person name="Baldrian P."/>
            <person name="Vilgalys R."/>
            <person name="Dunand C."/>
            <person name="Henrissat B."/>
            <person name="Grigoriev I.V."/>
            <person name="Hibbett D."/>
            <person name="Nagy L.G."/>
            <person name="Martin F.M."/>
        </authorList>
    </citation>
    <scope>NUCLEOTIDE SEQUENCE</scope>
    <source>
        <strain evidence="1">P2</strain>
    </source>
</reference>